<proteinExistence type="predicted"/>
<comment type="subcellular location">
    <subcellularLocation>
        <location evidence="1">Membrane</location>
        <topology evidence="1">Single-pass membrane protein</topology>
    </subcellularLocation>
</comment>
<keyword evidence="3 5" id="KW-1133">Transmembrane helix</keyword>
<gene>
    <name evidence="8" type="primary">rpoC_81</name>
    <name evidence="8" type="ORF">g.118670</name>
</gene>
<evidence type="ECO:0000256" key="6">
    <source>
        <dbReference type="SAM" id="SignalP"/>
    </source>
</evidence>
<keyword evidence="2 5" id="KW-0812">Transmembrane</keyword>
<evidence type="ECO:0000256" key="5">
    <source>
        <dbReference type="SAM" id="Phobius"/>
    </source>
</evidence>
<keyword evidence="8" id="KW-0240">DNA-directed RNA polymerase</keyword>
<dbReference type="PANTHER" id="PTHR35285:SF1">
    <property type="entry name" value="2-C-METHYL-D-ERYTHRITOL 4-PHOSPHATE CYTIDYLYLTRANSFERASE"/>
    <property type="match status" value="1"/>
</dbReference>
<name>A0A1D1YYL2_9ARAE</name>
<dbReference type="InterPro" id="IPR046756">
    <property type="entry name" value="VAS1/VOA1_TM"/>
</dbReference>
<accession>A0A1D1YYL2</accession>
<dbReference type="PANTHER" id="PTHR35285">
    <property type="entry name" value="2-C-METHYL-D-ERYTHRITOL 4-PHOSPHATE CYTIDYLYLTRANSFERASE"/>
    <property type="match status" value="1"/>
</dbReference>
<dbReference type="GO" id="GO:0016020">
    <property type="term" value="C:membrane"/>
    <property type="evidence" value="ECO:0007669"/>
    <property type="project" value="UniProtKB-SubCell"/>
</dbReference>
<sequence length="318" mass="34628">MELFKAALFVALMLATQLAQALSSPATVPAFLWSPHGYGTSHHTVKGVVNYRTISPKELAKLVLSEGSWSNILCSREKHLHGVNFVLVFIGKKFKTSDISRSISDPSLVDLLKLSFSTSNISIAFPYVTVSDEREKLENTLVSGFAENCGHDLGVDQIVYLDSCSVDSKDVMTLGGLSSLHEYLRSRMESIIKVKADMIVFCSEGLDELTNSQSEGELLSGLVSFLNQLGATYSVLYASDPYSLPLYTSYPALERFLSEDALGNGSANSKYCDGVCQIKSSLLEGVFVAIVLLIILISGLCCMMGIETPSRFETPQES</sequence>
<feature type="domain" description="V-type proton ATPase subunit S1/VOA1 transmembrane" evidence="7">
    <location>
        <begin position="282"/>
        <end position="313"/>
    </location>
</feature>
<evidence type="ECO:0000256" key="2">
    <source>
        <dbReference type="ARBA" id="ARBA00022692"/>
    </source>
</evidence>
<dbReference type="EMBL" id="GDJX01008240">
    <property type="protein sequence ID" value="JAT59696.1"/>
    <property type="molecule type" value="Transcribed_RNA"/>
</dbReference>
<evidence type="ECO:0000256" key="4">
    <source>
        <dbReference type="ARBA" id="ARBA00023136"/>
    </source>
</evidence>
<feature type="signal peptide" evidence="6">
    <location>
        <begin position="1"/>
        <end position="21"/>
    </location>
</feature>
<dbReference type="AlphaFoldDB" id="A0A1D1YYL2"/>
<organism evidence="8">
    <name type="scientific">Anthurium amnicola</name>
    <dbReference type="NCBI Taxonomy" id="1678845"/>
    <lineage>
        <taxon>Eukaryota</taxon>
        <taxon>Viridiplantae</taxon>
        <taxon>Streptophyta</taxon>
        <taxon>Embryophyta</taxon>
        <taxon>Tracheophyta</taxon>
        <taxon>Spermatophyta</taxon>
        <taxon>Magnoliopsida</taxon>
        <taxon>Liliopsida</taxon>
        <taxon>Araceae</taxon>
        <taxon>Pothoideae</taxon>
        <taxon>Potheae</taxon>
        <taxon>Anthurium</taxon>
    </lineage>
</organism>
<keyword evidence="8" id="KW-0804">Transcription</keyword>
<evidence type="ECO:0000259" key="7">
    <source>
        <dbReference type="Pfam" id="PF20520"/>
    </source>
</evidence>
<keyword evidence="4 5" id="KW-0472">Membrane</keyword>
<feature type="chain" id="PRO_5008900605" evidence="6">
    <location>
        <begin position="22"/>
        <end position="318"/>
    </location>
</feature>
<feature type="transmembrane region" description="Helical" evidence="5">
    <location>
        <begin position="286"/>
        <end position="306"/>
    </location>
</feature>
<reference evidence="8" key="1">
    <citation type="submission" date="2015-07" db="EMBL/GenBank/DDBJ databases">
        <title>Transcriptome Assembly of Anthurium amnicola.</title>
        <authorList>
            <person name="Suzuki J."/>
        </authorList>
    </citation>
    <scope>NUCLEOTIDE SEQUENCE</scope>
</reference>
<keyword evidence="6" id="KW-0732">Signal</keyword>
<protein>
    <submittedName>
        <fullName evidence="8">DNA-directed RNA polymerase subunit beta</fullName>
    </submittedName>
</protein>
<evidence type="ECO:0000256" key="3">
    <source>
        <dbReference type="ARBA" id="ARBA00022989"/>
    </source>
</evidence>
<evidence type="ECO:0000256" key="1">
    <source>
        <dbReference type="ARBA" id="ARBA00004167"/>
    </source>
</evidence>
<dbReference type="GO" id="GO:0000428">
    <property type="term" value="C:DNA-directed RNA polymerase complex"/>
    <property type="evidence" value="ECO:0007669"/>
    <property type="project" value="UniProtKB-KW"/>
</dbReference>
<evidence type="ECO:0000313" key="8">
    <source>
        <dbReference type="EMBL" id="JAT59696.1"/>
    </source>
</evidence>
<dbReference type="Pfam" id="PF20520">
    <property type="entry name" value="Ac45-VOA1_TM"/>
    <property type="match status" value="1"/>
</dbReference>